<proteinExistence type="predicted"/>
<organism evidence="1 2">
    <name type="scientific">Alteromonas australica</name>
    <dbReference type="NCBI Taxonomy" id="589873"/>
    <lineage>
        <taxon>Bacteria</taxon>
        <taxon>Pseudomonadati</taxon>
        <taxon>Pseudomonadota</taxon>
        <taxon>Gammaproteobacteria</taxon>
        <taxon>Alteromonadales</taxon>
        <taxon>Alteromonadaceae</taxon>
        <taxon>Alteromonas/Salinimonas group</taxon>
        <taxon>Alteromonas</taxon>
    </lineage>
</organism>
<gene>
    <name evidence="1" type="ORF">DCW74_16950</name>
</gene>
<evidence type="ECO:0000313" key="2">
    <source>
        <dbReference type="Proteomes" id="UP000263517"/>
    </source>
</evidence>
<protein>
    <submittedName>
        <fullName evidence="1">Uncharacterized protein</fullName>
    </submittedName>
</protein>
<name>A0A349TPV1_9ALTE</name>
<evidence type="ECO:0000313" key="1">
    <source>
        <dbReference type="EMBL" id="HAW77408.1"/>
    </source>
</evidence>
<sequence>MPGLKCGCGSWLPTLSKLLVNALDIASKPPHISALLSSLEGAHASQGAEYNGESPILTSGGA</sequence>
<dbReference type="EMBL" id="DNAN01000595">
    <property type="protein sequence ID" value="HAW77408.1"/>
    <property type="molecule type" value="Genomic_DNA"/>
</dbReference>
<dbReference type="Proteomes" id="UP000263517">
    <property type="component" value="Unassembled WGS sequence"/>
</dbReference>
<comment type="caution">
    <text evidence="1">The sequence shown here is derived from an EMBL/GenBank/DDBJ whole genome shotgun (WGS) entry which is preliminary data.</text>
</comment>
<accession>A0A349TPV1</accession>
<reference evidence="1 2" key="1">
    <citation type="journal article" date="2018" name="Nat. Biotechnol.">
        <title>A standardized bacterial taxonomy based on genome phylogeny substantially revises the tree of life.</title>
        <authorList>
            <person name="Parks D.H."/>
            <person name="Chuvochina M."/>
            <person name="Waite D.W."/>
            <person name="Rinke C."/>
            <person name="Skarshewski A."/>
            <person name="Chaumeil P.A."/>
            <person name="Hugenholtz P."/>
        </authorList>
    </citation>
    <scope>NUCLEOTIDE SEQUENCE [LARGE SCALE GENOMIC DNA]</scope>
    <source>
        <strain evidence="1">UBA11978</strain>
    </source>
</reference>
<dbReference type="AlphaFoldDB" id="A0A349TPV1"/>